<evidence type="ECO:0000313" key="4">
    <source>
        <dbReference type="EMBL" id="GGS74049.1"/>
    </source>
</evidence>
<dbReference type="InterPro" id="IPR036968">
    <property type="entry name" value="Enolpyruvate_Tfrase_sf"/>
</dbReference>
<keyword evidence="5" id="KW-1185">Reference proteome</keyword>
<organism evidence="4 5">
    <name type="scientific">Streptomyces pseudogriseolus</name>
    <name type="common">Streptomyces gancidicus</name>
    <name type="synonym">Streptomyces rubiginosus</name>
    <dbReference type="NCBI Taxonomy" id="36817"/>
    <lineage>
        <taxon>Bacteria</taxon>
        <taxon>Bacillati</taxon>
        <taxon>Actinomycetota</taxon>
        <taxon>Actinomycetes</taxon>
        <taxon>Kitasatosporales</taxon>
        <taxon>Streptomycetaceae</taxon>
        <taxon>Streptomyces</taxon>
        <taxon>Streptomyces pseudogriseolus group</taxon>
    </lineage>
</organism>
<dbReference type="SUPFAM" id="SSF55205">
    <property type="entry name" value="EPT/RTPC-like"/>
    <property type="match status" value="1"/>
</dbReference>
<dbReference type="EMBL" id="BMTX01000031">
    <property type="protein sequence ID" value="GGS74049.1"/>
    <property type="molecule type" value="Genomic_DNA"/>
</dbReference>
<evidence type="ECO:0000313" key="5">
    <source>
        <dbReference type="Proteomes" id="UP000597853"/>
    </source>
</evidence>
<dbReference type="InterPro" id="IPR001986">
    <property type="entry name" value="Enolpyruvate_Tfrase_dom"/>
</dbReference>
<evidence type="ECO:0000259" key="3">
    <source>
        <dbReference type="Pfam" id="PF00275"/>
    </source>
</evidence>
<proteinExistence type="predicted"/>
<dbReference type="InterPro" id="IPR013792">
    <property type="entry name" value="RNA3'P_cycl/enolpyr_Trfase_a/b"/>
</dbReference>
<feature type="domain" description="Enolpyruvate transferase" evidence="3">
    <location>
        <begin position="24"/>
        <end position="71"/>
    </location>
</feature>
<feature type="region of interest" description="Disordered" evidence="2">
    <location>
        <begin position="72"/>
        <end position="93"/>
    </location>
</feature>
<protein>
    <recommendedName>
        <fullName evidence="3">Enolpyruvate transferase domain-containing protein</fullName>
    </recommendedName>
</protein>
<sequence>MTGDDADEATAALGTLRSSVPGAFGVRVTETEDGMVIEGAARLRPARVDSHGDHRIAMTAAVVGARGRVDARDRGLGLGGRPATRGSPRTSCL</sequence>
<gene>
    <name evidence="4" type="ORF">GCM10010285_61030</name>
</gene>
<comment type="caution">
    <text evidence="4">The sequence shown here is derived from an EMBL/GenBank/DDBJ whole genome shotgun (WGS) entry which is preliminary data.</text>
</comment>
<evidence type="ECO:0000256" key="1">
    <source>
        <dbReference type="ARBA" id="ARBA00022679"/>
    </source>
</evidence>
<name>A0ABQ2TLL0_STREZ</name>
<evidence type="ECO:0000256" key="2">
    <source>
        <dbReference type="SAM" id="MobiDB-lite"/>
    </source>
</evidence>
<dbReference type="Gene3D" id="3.65.10.10">
    <property type="entry name" value="Enolpyruvate transferase domain"/>
    <property type="match status" value="1"/>
</dbReference>
<reference evidence="5" key="1">
    <citation type="journal article" date="2019" name="Int. J. Syst. Evol. Microbiol.">
        <title>The Global Catalogue of Microorganisms (GCM) 10K type strain sequencing project: providing services to taxonomists for standard genome sequencing and annotation.</title>
        <authorList>
            <consortium name="The Broad Institute Genomics Platform"/>
            <consortium name="The Broad Institute Genome Sequencing Center for Infectious Disease"/>
            <person name="Wu L."/>
            <person name="Ma J."/>
        </authorList>
    </citation>
    <scope>NUCLEOTIDE SEQUENCE [LARGE SCALE GENOMIC DNA]</scope>
    <source>
        <strain evidence="5">JCM 4416</strain>
    </source>
</reference>
<dbReference type="Proteomes" id="UP000597853">
    <property type="component" value="Unassembled WGS sequence"/>
</dbReference>
<keyword evidence="1" id="KW-0808">Transferase</keyword>
<dbReference type="Pfam" id="PF00275">
    <property type="entry name" value="EPSP_synthase"/>
    <property type="match status" value="1"/>
</dbReference>
<accession>A0ABQ2TLL0</accession>